<dbReference type="PANTHER" id="PTHR13193">
    <property type="entry name" value="CGI-140"/>
    <property type="match status" value="1"/>
</dbReference>
<comment type="subcellular location">
    <subcellularLocation>
        <location evidence="1">Membrane</location>
    </subcellularLocation>
</comment>
<dbReference type="RefSeq" id="XP_002947856.1">
    <property type="nucleotide sequence ID" value="XM_002947810.1"/>
</dbReference>
<dbReference type="GO" id="GO:0045048">
    <property type="term" value="P:protein insertion into ER membrane"/>
    <property type="evidence" value="ECO:0007669"/>
    <property type="project" value="InterPro"/>
</dbReference>
<evidence type="ECO:0000256" key="6">
    <source>
        <dbReference type="SAM" id="MobiDB-lite"/>
    </source>
</evidence>
<evidence type="ECO:0000256" key="2">
    <source>
        <dbReference type="ARBA" id="ARBA00009066"/>
    </source>
</evidence>
<dbReference type="Pfam" id="PF03669">
    <property type="entry name" value="ASTER"/>
    <property type="match status" value="1"/>
</dbReference>
<dbReference type="EMBL" id="GL378329">
    <property type="protein sequence ID" value="EFJ50844.1"/>
    <property type="molecule type" value="Genomic_DNA"/>
</dbReference>
<keyword evidence="9" id="KW-1185">Reference proteome</keyword>
<organism evidence="9">
    <name type="scientific">Volvox carteri f. nagariensis</name>
    <dbReference type="NCBI Taxonomy" id="3068"/>
    <lineage>
        <taxon>Eukaryota</taxon>
        <taxon>Viridiplantae</taxon>
        <taxon>Chlorophyta</taxon>
        <taxon>core chlorophytes</taxon>
        <taxon>Chlorophyceae</taxon>
        <taxon>CS clade</taxon>
        <taxon>Chlamydomonadales</taxon>
        <taxon>Volvocaceae</taxon>
        <taxon>Volvox</taxon>
    </lineage>
</organism>
<dbReference type="PANTHER" id="PTHR13193:SF0">
    <property type="entry name" value="PAT COMPLEX SUBUNIT ASTERIX"/>
    <property type="match status" value="1"/>
</dbReference>
<keyword evidence="4 7" id="KW-1133">Transmembrane helix</keyword>
<evidence type="ECO:0000256" key="1">
    <source>
        <dbReference type="ARBA" id="ARBA00004370"/>
    </source>
</evidence>
<keyword evidence="5 7" id="KW-0472">Membrane</keyword>
<proteinExistence type="inferred from homology"/>
<dbReference type="InterPro" id="IPR005351">
    <property type="entry name" value="ASTER"/>
</dbReference>
<feature type="region of interest" description="Disordered" evidence="6">
    <location>
        <begin position="102"/>
        <end position="122"/>
    </location>
</feature>
<accession>D8TNI2</accession>
<evidence type="ECO:0000256" key="7">
    <source>
        <dbReference type="SAM" id="Phobius"/>
    </source>
</evidence>
<gene>
    <name evidence="8" type="ORF">VOLCADRAFT_103631</name>
</gene>
<dbReference type="OrthoDB" id="537726at2759"/>
<feature type="transmembrane region" description="Helical" evidence="7">
    <location>
        <begin position="80"/>
        <end position="99"/>
    </location>
</feature>
<dbReference type="GeneID" id="9621123"/>
<dbReference type="Proteomes" id="UP000001058">
    <property type="component" value="Unassembled WGS sequence"/>
</dbReference>
<evidence type="ECO:0000313" key="9">
    <source>
        <dbReference type="Proteomes" id="UP000001058"/>
    </source>
</evidence>
<dbReference type="GO" id="GO:0005789">
    <property type="term" value="C:endoplasmic reticulum membrane"/>
    <property type="evidence" value="ECO:0007669"/>
    <property type="project" value="InterPro"/>
</dbReference>
<evidence type="ECO:0000256" key="3">
    <source>
        <dbReference type="ARBA" id="ARBA00022692"/>
    </source>
</evidence>
<dbReference type="STRING" id="3068.D8TNI2"/>
<dbReference type="AlphaFoldDB" id="D8TNI2"/>
<dbReference type="FunCoup" id="D8TNI2">
    <property type="interactions" value="1365"/>
</dbReference>
<feature type="transmembrane region" description="Helical" evidence="7">
    <location>
        <begin position="36"/>
        <end position="68"/>
    </location>
</feature>
<protein>
    <submittedName>
        <fullName evidence="8">Uncharacterized protein</fullName>
    </submittedName>
</protein>
<keyword evidence="3 7" id="KW-0812">Transmembrane</keyword>
<dbReference type="GO" id="GO:0044183">
    <property type="term" value="F:protein folding chaperone"/>
    <property type="evidence" value="ECO:0007669"/>
    <property type="project" value="InterPro"/>
</dbReference>
<evidence type="ECO:0000256" key="4">
    <source>
        <dbReference type="ARBA" id="ARBA00022989"/>
    </source>
</evidence>
<evidence type="ECO:0000313" key="8">
    <source>
        <dbReference type="EMBL" id="EFJ50844.1"/>
    </source>
</evidence>
<dbReference type="KEGG" id="vcn:VOLCADRAFT_103631"/>
<name>D8TNI2_VOLCA</name>
<evidence type="ECO:0000256" key="5">
    <source>
        <dbReference type="ARBA" id="ARBA00023136"/>
    </source>
</evidence>
<feature type="region of interest" description="Disordered" evidence="6">
    <location>
        <begin position="1"/>
        <end position="31"/>
    </location>
</feature>
<dbReference type="InParanoid" id="D8TNI2"/>
<comment type="similarity">
    <text evidence="2">Belongs to the Asterix family.</text>
</comment>
<reference evidence="8 9" key="1">
    <citation type="journal article" date="2010" name="Science">
        <title>Genomic analysis of organismal complexity in the multicellular green alga Volvox carteri.</title>
        <authorList>
            <person name="Prochnik S.E."/>
            <person name="Umen J."/>
            <person name="Nedelcu A.M."/>
            <person name="Hallmann A."/>
            <person name="Miller S.M."/>
            <person name="Nishii I."/>
            <person name="Ferris P."/>
            <person name="Kuo A."/>
            <person name="Mitros T."/>
            <person name="Fritz-Laylin L.K."/>
            <person name="Hellsten U."/>
            <person name="Chapman J."/>
            <person name="Simakov O."/>
            <person name="Rensing S.A."/>
            <person name="Terry A."/>
            <person name="Pangilinan J."/>
            <person name="Kapitonov V."/>
            <person name="Jurka J."/>
            <person name="Salamov A."/>
            <person name="Shapiro H."/>
            <person name="Schmutz J."/>
            <person name="Grimwood J."/>
            <person name="Lindquist E."/>
            <person name="Lucas S."/>
            <person name="Grigoriev I.V."/>
            <person name="Schmitt R."/>
            <person name="Kirk D."/>
            <person name="Rokhsar D.S."/>
        </authorList>
    </citation>
    <scope>NUCLEOTIDE SEQUENCE [LARGE SCALE GENOMIC DNA]</scope>
    <source>
        <strain evidence="9">f. Nagariensis / Eve</strain>
    </source>
</reference>
<sequence length="122" mass="12685">MVADKATASALSGDPRRPESVTPYKPPPPSEDKVDAYATVGMVLAMLGMLLKLRIFSFISIAFIASSFIQRNAETDVKQLIMVGMMAVAGLFFSHLQVLPSAPSATNTTGPAVASGAGSEGP</sequence>